<dbReference type="CDD" id="cd04301">
    <property type="entry name" value="NAT_SF"/>
    <property type="match status" value="1"/>
</dbReference>
<dbReference type="EMBL" id="CP032869">
    <property type="protein sequence ID" value="AYL98500.1"/>
    <property type="molecule type" value="Genomic_DNA"/>
</dbReference>
<gene>
    <name evidence="4" type="ORF">HYN43_025875</name>
</gene>
<accession>A0A494VYE0</accession>
<dbReference type="PANTHER" id="PTHR43800">
    <property type="entry name" value="PEPTIDYL-LYSINE N-ACETYLTRANSFERASE YJAB"/>
    <property type="match status" value="1"/>
</dbReference>
<evidence type="ECO:0000256" key="2">
    <source>
        <dbReference type="ARBA" id="ARBA00023315"/>
    </source>
</evidence>
<evidence type="ECO:0000259" key="3">
    <source>
        <dbReference type="PROSITE" id="PS51186"/>
    </source>
</evidence>
<evidence type="ECO:0000313" key="5">
    <source>
        <dbReference type="Proteomes" id="UP000270046"/>
    </source>
</evidence>
<dbReference type="Gene3D" id="3.40.630.30">
    <property type="match status" value="1"/>
</dbReference>
<dbReference type="InterPro" id="IPR000182">
    <property type="entry name" value="GNAT_dom"/>
</dbReference>
<evidence type="ECO:0000313" key="4">
    <source>
        <dbReference type="EMBL" id="AYL98500.1"/>
    </source>
</evidence>
<protein>
    <submittedName>
        <fullName evidence="4">GNAT family N-acetyltransferase</fullName>
    </submittedName>
</protein>
<keyword evidence="2" id="KW-0012">Acyltransferase</keyword>
<dbReference type="PROSITE" id="PS51186">
    <property type="entry name" value="GNAT"/>
    <property type="match status" value="1"/>
</dbReference>
<keyword evidence="1 4" id="KW-0808">Transferase</keyword>
<dbReference type="RefSeq" id="WP_119406774.1">
    <property type="nucleotide sequence ID" value="NZ_CP032869.1"/>
</dbReference>
<keyword evidence="5" id="KW-1185">Reference proteome</keyword>
<dbReference type="Proteomes" id="UP000270046">
    <property type="component" value="Chromosome"/>
</dbReference>
<organism evidence="4 5">
    <name type="scientific">Mucilaginibacter celer</name>
    <dbReference type="NCBI Taxonomy" id="2305508"/>
    <lineage>
        <taxon>Bacteria</taxon>
        <taxon>Pseudomonadati</taxon>
        <taxon>Bacteroidota</taxon>
        <taxon>Sphingobacteriia</taxon>
        <taxon>Sphingobacteriales</taxon>
        <taxon>Sphingobacteriaceae</taxon>
        <taxon>Mucilaginibacter</taxon>
    </lineage>
</organism>
<evidence type="ECO:0000256" key="1">
    <source>
        <dbReference type="ARBA" id="ARBA00022679"/>
    </source>
</evidence>
<reference evidence="4 5" key="1">
    <citation type="submission" date="2018-10" db="EMBL/GenBank/DDBJ databases">
        <title>Genome sequencing of Mucilaginibacter sp. HYN0043.</title>
        <authorList>
            <person name="Kim M."/>
            <person name="Yi H."/>
        </authorList>
    </citation>
    <scope>NUCLEOTIDE SEQUENCE [LARGE SCALE GENOMIC DNA]</scope>
    <source>
        <strain evidence="4 5">HYN0043</strain>
    </source>
</reference>
<dbReference type="KEGG" id="muh:HYN43_025875"/>
<dbReference type="InterPro" id="IPR016181">
    <property type="entry name" value="Acyl_CoA_acyltransferase"/>
</dbReference>
<dbReference type="Pfam" id="PF13673">
    <property type="entry name" value="Acetyltransf_10"/>
    <property type="match status" value="1"/>
</dbReference>
<feature type="domain" description="N-acetyltransferase" evidence="3">
    <location>
        <begin position="2"/>
        <end position="164"/>
    </location>
</feature>
<dbReference type="OrthoDB" id="9800604at2"/>
<dbReference type="PANTHER" id="PTHR43800:SF1">
    <property type="entry name" value="PEPTIDYL-LYSINE N-ACETYLTRANSFERASE YJAB"/>
    <property type="match status" value="1"/>
</dbReference>
<proteinExistence type="predicted"/>
<name>A0A494VYE0_9SPHI</name>
<dbReference type="GO" id="GO:0016747">
    <property type="term" value="F:acyltransferase activity, transferring groups other than amino-acyl groups"/>
    <property type="evidence" value="ECO:0007669"/>
    <property type="project" value="InterPro"/>
</dbReference>
<dbReference type="AlphaFoldDB" id="A0A494VYE0"/>
<dbReference type="SUPFAM" id="SSF55729">
    <property type="entry name" value="Acyl-CoA N-acyltransferases (Nat)"/>
    <property type="match status" value="1"/>
</dbReference>
<sequence>MYTIRTATVNDVETIREIADKTWWVTYGPILEKEQIEFMLAEIYSAEKITKQIAENLQTFLLLEEESRPVAFAAYSPREEDAEIYKLHKLYCLPETQGKGYGKILINAVADKTVEAGKTVLELNVNKYNNAKSFYEKMGFVVAYEEDIPIGEYWMNDFVMRKEL</sequence>